<accession>A0A6M7U3W9</accession>
<reference evidence="1 2" key="1">
    <citation type="submission" date="2016-05" db="EMBL/GenBank/DDBJ databases">
        <authorList>
            <person name="Ramsay J.P."/>
        </authorList>
    </citation>
    <scope>NUCLEOTIDE SEQUENCE [LARGE SCALE GENOMIC DNA]</scope>
    <source>
        <strain evidence="1 2">NZP2042</strain>
    </source>
</reference>
<evidence type="ECO:0000313" key="2">
    <source>
        <dbReference type="Proteomes" id="UP000093737"/>
    </source>
</evidence>
<sequence>MPIRHKAHEAGSFDPSEVELLGRVFDQLKTDFRTEERDALASRIIANYMAGIKDEIELLTLSKQPLGR</sequence>
<evidence type="ECO:0000313" key="1">
    <source>
        <dbReference type="EMBL" id="OBQ72412.1"/>
    </source>
</evidence>
<dbReference type="AlphaFoldDB" id="A0A6M7U3W9"/>
<dbReference type="EMBL" id="LYTK01000001">
    <property type="protein sequence ID" value="OBQ72412.1"/>
    <property type="molecule type" value="Genomic_DNA"/>
</dbReference>
<proteinExistence type="predicted"/>
<dbReference type="RefSeq" id="WP_056570217.1">
    <property type="nucleotide sequence ID" value="NZ_CP033334.1"/>
</dbReference>
<gene>
    <name evidence="1" type="ORF">A8145_06270</name>
</gene>
<organism evidence="1 2">
    <name type="scientific">Rhizobium loti</name>
    <name type="common">Mesorhizobium loti</name>
    <dbReference type="NCBI Taxonomy" id="381"/>
    <lineage>
        <taxon>Bacteria</taxon>
        <taxon>Pseudomonadati</taxon>
        <taxon>Pseudomonadota</taxon>
        <taxon>Alphaproteobacteria</taxon>
        <taxon>Hyphomicrobiales</taxon>
        <taxon>Phyllobacteriaceae</taxon>
        <taxon>Mesorhizobium</taxon>
    </lineage>
</organism>
<name>A0A6M7U3W9_RHILI</name>
<protein>
    <submittedName>
        <fullName evidence="1">Uncharacterized protein</fullName>
    </submittedName>
</protein>
<comment type="caution">
    <text evidence="1">The sequence shown here is derived from an EMBL/GenBank/DDBJ whole genome shotgun (WGS) entry which is preliminary data.</text>
</comment>
<dbReference type="Proteomes" id="UP000093737">
    <property type="component" value="Unassembled WGS sequence"/>
</dbReference>